<organism evidence="2 3">
    <name type="scientific">Bifidobacterium aerophilum</name>
    <dbReference type="NCBI Taxonomy" id="1798155"/>
    <lineage>
        <taxon>Bacteria</taxon>
        <taxon>Bacillati</taxon>
        <taxon>Actinomycetota</taxon>
        <taxon>Actinomycetes</taxon>
        <taxon>Bifidobacteriales</taxon>
        <taxon>Bifidobacteriaceae</taxon>
        <taxon>Bifidobacterium</taxon>
    </lineage>
</organism>
<reference evidence="2 3" key="1">
    <citation type="submission" date="2019-10" db="EMBL/GenBank/DDBJ databases">
        <title>Bifidobacterium from non-human primates.</title>
        <authorList>
            <person name="Modesto M."/>
        </authorList>
    </citation>
    <scope>NUCLEOTIDE SEQUENCE [LARGE SCALE GENOMIC DNA]</scope>
    <source>
        <strain evidence="2 3">TRE17</strain>
    </source>
</reference>
<feature type="region of interest" description="Disordered" evidence="1">
    <location>
        <begin position="103"/>
        <end position="159"/>
    </location>
</feature>
<feature type="compositionally biased region" description="Basic and acidic residues" evidence="1">
    <location>
        <begin position="277"/>
        <end position="287"/>
    </location>
</feature>
<proteinExistence type="predicted"/>
<feature type="region of interest" description="Disordered" evidence="1">
    <location>
        <begin position="365"/>
        <end position="385"/>
    </location>
</feature>
<accession>A0A6N9Z5C8</accession>
<comment type="caution">
    <text evidence="2">The sequence shown here is derived from an EMBL/GenBank/DDBJ whole genome shotgun (WGS) entry which is preliminary data.</text>
</comment>
<dbReference type="AlphaFoldDB" id="A0A6N9Z5C8"/>
<gene>
    <name evidence="2" type="ORF">GFD25_07580</name>
</gene>
<keyword evidence="3" id="KW-1185">Reference proteome</keyword>
<evidence type="ECO:0000256" key="1">
    <source>
        <dbReference type="SAM" id="MobiDB-lite"/>
    </source>
</evidence>
<dbReference type="EMBL" id="WHZW01000014">
    <property type="protein sequence ID" value="NEG89842.1"/>
    <property type="molecule type" value="Genomic_DNA"/>
</dbReference>
<sequence length="385" mass="42843">MAQAPVPTQDNAQWIKTNLIDKDPTQSAAVEQLAGQWVNHGMPRDGKLRDATTAIVNQAVTAHAQAWPADAQSFTQQEISRAVDLVIDDIAEQAQFLQTEQSLNMEQQPQSAAQEVPSQRPAAETQPDASQPQTAGEHATEPVAQANPKKERWPRVNFPNGFVHPFQRTGKDGRIWEMMRVSIPNGVTLNGIDIGGWQMDRFMDRYAKEDKLNGRPVTVSFKPNTPIELWRGAGETRQTMSIENPWELCKAVKTQREAYAAAKAAEREQHQPQQRMSELRERSHEESVPEPETDGDRDHPEPAQTPTGISAIPDHSDFNDGVPRTFGGYRFEPLTGDPVTMHDPYAVKRGESKMGVLDGIKQRAEQRTAVQPAASVPTQVRGKTR</sequence>
<name>A0A6N9Z5C8_9BIFI</name>
<feature type="compositionally biased region" description="Polar residues" evidence="1">
    <location>
        <begin position="103"/>
        <end position="117"/>
    </location>
</feature>
<dbReference type="RefSeq" id="WP_163231518.1">
    <property type="nucleotide sequence ID" value="NZ_WHZW01000014.1"/>
</dbReference>
<protein>
    <submittedName>
        <fullName evidence="2">Uncharacterized protein</fullName>
    </submittedName>
</protein>
<feature type="region of interest" description="Disordered" evidence="1">
    <location>
        <begin position="260"/>
        <end position="318"/>
    </location>
</feature>
<dbReference type="Proteomes" id="UP000469194">
    <property type="component" value="Unassembled WGS sequence"/>
</dbReference>
<evidence type="ECO:0000313" key="2">
    <source>
        <dbReference type="EMBL" id="NEG89842.1"/>
    </source>
</evidence>
<evidence type="ECO:0000313" key="3">
    <source>
        <dbReference type="Proteomes" id="UP000469194"/>
    </source>
</evidence>